<dbReference type="Pfam" id="PF04199">
    <property type="entry name" value="Cyclase"/>
    <property type="match status" value="1"/>
</dbReference>
<dbReference type="EMBL" id="JBHSBV010000005">
    <property type="protein sequence ID" value="MFC4202416.1"/>
    <property type="molecule type" value="Genomic_DNA"/>
</dbReference>
<dbReference type="Gene3D" id="3.50.30.50">
    <property type="entry name" value="Putative cyclase"/>
    <property type="match status" value="1"/>
</dbReference>
<dbReference type="PANTHER" id="PTHR34861:SF10">
    <property type="entry name" value="CYCLASE"/>
    <property type="match status" value="1"/>
</dbReference>
<evidence type="ECO:0000313" key="2">
    <source>
        <dbReference type="Proteomes" id="UP001595848"/>
    </source>
</evidence>
<keyword evidence="2" id="KW-1185">Reference proteome</keyword>
<dbReference type="InterPro" id="IPR037175">
    <property type="entry name" value="KFase_sf"/>
</dbReference>
<reference evidence="2" key="1">
    <citation type="journal article" date="2019" name="Int. J. Syst. Evol. Microbiol.">
        <title>The Global Catalogue of Microorganisms (GCM) 10K type strain sequencing project: providing services to taxonomists for standard genome sequencing and annotation.</title>
        <authorList>
            <consortium name="The Broad Institute Genomics Platform"/>
            <consortium name="The Broad Institute Genome Sequencing Center for Infectious Disease"/>
            <person name="Wu L."/>
            <person name="Ma J."/>
        </authorList>
    </citation>
    <scope>NUCLEOTIDE SEQUENCE [LARGE SCALE GENOMIC DNA]</scope>
    <source>
        <strain evidence="2">LMG 24813</strain>
    </source>
</reference>
<comment type="caution">
    <text evidence="1">The sequence shown here is derived from an EMBL/GenBank/DDBJ whole genome shotgun (WGS) entry which is preliminary data.</text>
</comment>
<proteinExistence type="predicted"/>
<protein>
    <submittedName>
        <fullName evidence="1">Cyclase family protein</fullName>
        <ecNumber evidence="1">3.5.-.-</ecNumber>
    </submittedName>
</protein>
<name>A0ABV8P1G4_9BURK</name>
<dbReference type="SUPFAM" id="SSF102198">
    <property type="entry name" value="Putative cyclase"/>
    <property type="match status" value="1"/>
</dbReference>
<gene>
    <name evidence="1" type="ORF">ACFOY1_15780</name>
</gene>
<dbReference type="Proteomes" id="UP001595848">
    <property type="component" value="Unassembled WGS sequence"/>
</dbReference>
<dbReference type="PANTHER" id="PTHR34861">
    <property type="match status" value="1"/>
</dbReference>
<dbReference type="RefSeq" id="WP_246600824.1">
    <property type="nucleotide sequence ID" value="NZ_JAHTBN010000010.1"/>
</dbReference>
<dbReference type="EC" id="3.5.-.-" evidence="1"/>
<keyword evidence="1" id="KW-0378">Hydrolase</keyword>
<sequence>MEARASTNAKSVLDAVVHHGEMIDLSHALDAGMPVYPQHAPYTLSLHRRHGDPHAKPRIADSSFANEIIVMSAHTSTHIDALGHFSRCGHVHGGEPASDIETAKGLARLDVTDIGPIWRPATLFDIAGWRGVDALRPGEEITAADFEGCAARNALDLRPGDIALVRTGWARHWRDSSLFNGSQGGLPGPGRDGAQWLIDRGVSMVGSDTPAFEVIPSVGDSVHAMLLVDKAIHIIENLNLESLAEREARRFLFVGLPLRMVGATGSPLRPIAVL</sequence>
<organism evidence="1 2">
    <name type="scientific">Candidimonas humi</name>
    <dbReference type="NCBI Taxonomy" id="683355"/>
    <lineage>
        <taxon>Bacteria</taxon>
        <taxon>Pseudomonadati</taxon>
        <taxon>Pseudomonadota</taxon>
        <taxon>Betaproteobacteria</taxon>
        <taxon>Burkholderiales</taxon>
        <taxon>Alcaligenaceae</taxon>
        <taxon>Candidimonas</taxon>
    </lineage>
</organism>
<evidence type="ECO:0000313" key="1">
    <source>
        <dbReference type="EMBL" id="MFC4202416.1"/>
    </source>
</evidence>
<accession>A0ABV8P1G4</accession>
<dbReference type="InterPro" id="IPR007325">
    <property type="entry name" value="KFase/CYL"/>
</dbReference>
<dbReference type="GO" id="GO:0016787">
    <property type="term" value="F:hydrolase activity"/>
    <property type="evidence" value="ECO:0007669"/>
    <property type="project" value="UniProtKB-KW"/>
</dbReference>